<dbReference type="Proteomes" id="UP000791440">
    <property type="component" value="Unassembled WGS sequence"/>
</dbReference>
<proteinExistence type="predicted"/>
<evidence type="ECO:0000313" key="3">
    <source>
        <dbReference type="Proteomes" id="UP000791440"/>
    </source>
</evidence>
<keyword evidence="1" id="KW-0812">Transmembrane</keyword>
<dbReference type="EMBL" id="JH668546">
    <property type="protein sequence ID" value="KAG6457409.1"/>
    <property type="molecule type" value="Genomic_DNA"/>
</dbReference>
<keyword evidence="3" id="KW-1185">Reference proteome</keyword>
<feature type="transmembrane region" description="Helical" evidence="1">
    <location>
        <begin position="45"/>
        <end position="62"/>
    </location>
</feature>
<keyword evidence="1" id="KW-0472">Membrane</keyword>
<gene>
    <name evidence="2" type="ORF">O3G_MSEX010285</name>
</gene>
<sequence length="164" mass="18512">MRLAWGKPKPYLDLCHDRMYCIFASVFRLFQCNNVLLVAYILLELLRLIVISIIVATGLLLLKQNTMDIGILIGASVAGGFLLLGMFYLWICAANLPVLINEMERDDQSDTITKLREILEAKNQRNDLLGFHSTPRKSKILLKPTNGIPHNMKSNHVSAQIYVG</sequence>
<organism evidence="2 3">
    <name type="scientific">Manduca sexta</name>
    <name type="common">Tobacco hawkmoth</name>
    <name type="synonym">Tobacco hornworm</name>
    <dbReference type="NCBI Taxonomy" id="7130"/>
    <lineage>
        <taxon>Eukaryota</taxon>
        <taxon>Metazoa</taxon>
        <taxon>Ecdysozoa</taxon>
        <taxon>Arthropoda</taxon>
        <taxon>Hexapoda</taxon>
        <taxon>Insecta</taxon>
        <taxon>Pterygota</taxon>
        <taxon>Neoptera</taxon>
        <taxon>Endopterygota</taxon>
        <taxon>Lepidoptera</taxon>
        <taxon>Glossata</taxon>
        <taxon>Ditrysia</taxon>
        <taxon>Bombycoidea</taxon>
        <taxon>Sphingidae</taxon>
        <taxon>Sphinginae</taxon>
        <taxon>Sphingini</taxon>
        <taxon>Manduca</taxon>
    </lineage>
</organism>
<evidence type="ECO:0000313" key="2">
    <source>
        <dbReference type="EMBL" id="KAG6457409.1"/>
    </source>
</evidence>
<dbReference type="AlphaFoldDB" id="A0A921ZGK8"/>
<keyword evidence="1" id="KW-1133">Transmembrane helix</keyword>
<evidence type="ECO:0000256" key="1">
    <source>
        <dbReference type="SAM" id="Phobius"/>
    </source>
</evidence>
<feature type="transmembrane region" description="Helical" evidence="1">
    <location>
        <begin position="69"/>
        <end position="91"/>
    </location>
</feature>
<accession>A0A921ZGK8</accession>
<name>A0A921ZGK8_MANSE</name>
<reference evidence="2" key="2">
    <citation type="submission" date="2020-12" db="EMBL/GenBank/DDBJ databases">
        <authorList>
            <person name="Kanost M."/>
        </authorList>
    </citation>
    <scope>NUCLEOTIDE SEQUENCE</scope>
</reference>
<reference evidence="2" key="1">
    <citation type="journal article" date="2016" name="Insect Biochem. Mol. Biol.">
        <title>Multifaceted biological insights from a draft genome sequence of the tobacco hornworm moth, Manduca sexta.</title>
        <authorList>
            <person name="Kanost M.R."/>
            <person name="Arrese E.L."/>
            <person name="Cao X."/>
            <person name="Chen Y.R."/>
            <person name="Chellapilla S."/>
            <person name="Goldsmith M.R."/>
            <person name="Grosse-Wilde E."/>
            <person name="Heckel D.G."/>
            <person name="Herndon N."/>
            <person name="Jiang H."/>
            <person name="Papanicolaou A."/>
            <person name="Qu J."/>
            <person name="Soulages J.L."/>
            <person name="Vogel H."/>
            <person name="Walters J."/>
            <person name="Waterhouse R.M."/>
            <person name="Ahn S.J."/>
            <person name="Almeida F.C."/>
            <person name="An C."/>
            <person name="Aqrawi P."/>
            <person name="Bretschneider A."/>
            <person name="Bryant W.B."/>
            <person name="Bucks S."/>
            <person name="Chao H."/>
            <person name="Chevignon G."/>
            <person name="Christen J.M."/>
            <person name="Clarke D.F."/>
            <person name="Dittmer N.T."/>
            <person name="Ferguson L.C.F."/>
            <person name="Garavelou S."/>
            <person name="Gordon K.H.J."/>
            <person name="Gunaratna R.T."/>
            <person name="Han Y."/>
            <person name="Hauser F."/>
            <person name="He Y."/>
            <person name="Heidel-Fischer H."/>
            <person name="Hirsh A."/>
            <person name="Hu Y."/>
            <person name="Jiang H."/>
            <person name="Kalra D."/>
            <person name="Klinner C."/>
            <person name="Konig C."/>
            <person name="Kovar C."/>
            <person name="Kroll A.R."/>
            <person name="Kuwar S.S."/>
            <person name="Lee S.L."/>
            <person name="Lehman R."/>
            <person name="Li K."/>
            <person name="Li Z."/>
            <person name="Liang H."/>
            <person name="Lovelace S."/>
            <person name="Lu Z."/>
            <person name="Mansfield J.H."/>
            <person name="McCulloch K.J."/>
            <person name="Mathew T."/>
            <person name="Morton B."/>
            <person name="Muzny D.M."/>
            <person name="Neunemann D."/>
            <person name="Ongeri F."/>
            <person name="Pauchet Y."/>
            <person name="Pu L.L."/>
            <person name="Pyrousis I."/>
            <person name="Rao X.J."/>
            <person name="Redding A."/>
            <person name="Roesel C."/>
            <person name="Sanchez-Gracia A."/>
            <person name="Schaack S."/>
            <person name="Shukla A."/>
            <person name="Tetreau G."/>
            <person name="Wang Y."/>
            <person name="Xiong G.H."/>
            <person name="Traut W."/>
            <person name="Walsh T.K."/>
            <person name="Worley K.C."/>
            <person name="Wu D."/>
            <person name="Wu W."/>
            <person name="Wu Y.Q."/>
            <person name="Zhang X."/>
            <person name="Zou Z."/>
            <person name="Zucker H."/>
            <person name="Briscoe A.D."/>
            <person name="Burmester T."/>
            <person name="Clem R.J."/>
            <person name="Feyereisen R."/>
            <person name="Grimmelikhuijzen C.J.P."/>
            <person name="Hamodrakas S.J."/>
            <person name="Hansson B.S."/>
            <person name="Huguet E."/>
            <person name="Jermiin L.S."/>
            <person name="Lan Q."/>
            <person name="Lehman H.K."/>
            <person name="Lorenzen M."/>
            <person name="Merzendorfer H."/>
            <person name="Michalopoulos I."/>
            <person name="Morton D.B."/>
            <person name="Muthukrishnan S."/>
            <person name="Oakeshott J.G."/>
            <person name="Palmer W."/>
            <person name="Park Y."/>
            <person name="Passarelli A.L."/>
            <person name="Rozas J."/>
            <person name="Schwartz L.M."/>
            <person name="Smith W."/>
            <person name="Southgate A."/>
            <person name="Vilcinskas A."/>
            <person name="Vogt R."/>
            <person name="Wang P."/>
            <person name="Werren J."/>
            <person name="Yu X.Q."/>
            <person name="Zhou J.J."/>
            <person name="Brown S.J."/>
            <person name="Scherer S.E."/>
            <person name="Richards S."/>
            <person name="Blissard G.W."/>
        </authorList>
    </citation>
    <scope>NUCLEOTIDE SEQUENCE</scope>
</reference>
<protein>
    <submittedName>
        <fullName evidence="2">Uncharacterized protein</fullName>
    </submittedName>
</protein>
<comment type="caution">
    <text evidence="2">The sequence shown here is derived from an EMBL/GenBank/DDBJ whole genome shotgun (WGS) entry which is preliminary data.</text>
</comment>